<dbReference type="AlphaFoldDB" id="A0A1F2WK55"/>
<dbReference type="Proteomes" id="UP000177876">
    <property type="component" value="Unassembled WGS sequence"/>
</dbReference>
<dbReference type="Pfam" id="PF01408">
    <property type="entry name" value="GFO_IDH_MocA"/>
    <property type="match status" value="1"/>
</dbReference>
<protein>
    <recommendedName>
        <fullName evidence="1">Glycosyl hydrolase family 109 protein</fullName>
    </recommendedName>
</protein>
<dbReference type="STRING" id="1797197.A2Y75_08140"/>
<sequence>MKKNKISRRQFLKSASGITAGAVTFPYFVGSSALGQAGSVAPSNRITLGCIGMGGQGTGNMRGFLGKNEVRVLAVCDVDKKNRDQAKKIVDEKYGNSNCRAYIDFRDVIERKDIDALSLAMPDQWHSIPAIMGARAGKDIYGEKPLARTIREGRAICDAVERYGRIWQTGSWQRSVGDFHRACELVRNGRIGKVDKVEVGLPTGGGGDNNPVQPVPEGLDWDFWLGPAPWVPFRGVYHWNWRWIMDYSGGQLTDWAGHHIDIAHWGLGLDRTGPVEIEGRGVYPKDGMYDAPTEYKFTCKYAGGLTMLVANDRQQPKGMGTVWYGEKGWIHVDRGRLNADPKSVLDEVIGPDEIRLYESRDHTQNFLDCVKSRKETITPVEIAHRSISVGLLGEIAMLTHEKLQWDPEKEIFLNSDKANRLLSRPMRAPWHL</sequence>
<dbReference type="InterPro" id="IPR050463">
    <property type="entry name" value="Gfo/Idh/MocA_oxidrdct_glycsds"/>
</dbReference>
<dbReference type="Pfam" id="PF19051">
    <property type="entry name" value="GFO_IDH_MocA_C2"/>
    <property type="match status" value="1"/>
</dbReference>
<dbReference type="InterPro" id="IPR006311">
    <property type="entry name" value="TAT_signal"/>
</dbReference>
<comment type="caution">
    <text evidence="4">The sequence shown here is derived from an EMBL/GenBank/DDBJ whole genome shotgun (WGS) entry which is preliminary data.</text>
</comment>
<evidence type="ECO:0000259" key="2">
    <source>
        <dbReference type="Pfam" id="PF01408"/>
    </source>
</evidence>
<dbReference type="InterPro" id="IPR043906">
    <property type="entry name" value="Gfo/Idh/MocA_OxRdtase_bact_C"/>
</dbReference>
<evidence type="ECO:0000313" key="5">
    <source>
        <dbReference type="Proteomes" id="UP000177876"/>
    </source>
</evidence>
<evidence type="ECO:0000256" key="1">
    <source>
        <dbReference type="ARBA" id="ARBA00016631"/>
    </source>
</evidence>
<feature type="domain" description="Gfo/Idh/MocA-like oxidoreductase N-terminal" evidence="2">
    <location>
        <begin position="48"/>
        <end position="170"/>
    </location>
</feature>
<evidence type="ECO:0000259" key="3">
    <source>
        <dbReference type="Pfam" id="PF19051"/>
    </source>
</evidence>
<evidence type="ECO:0000313" key="4">
    <source>
        <dbReference type="EMBL" id="OFW57204.1"/>
    </source>
</evidence>
<dbReference type="SUPFAM" id="SSF55347">
    <property type="entry name" value="Glyceraldehyde-3-phosphate dehydrogenase-like, C-terminal domain"/>
    <property type="match status" value="1"/>
</dbReference>
<dbReference type="PANTHER" id="PTHR43818:SF5">
    <property type="entry name" value="OXIDOREDUCTASE FAMILY PROTEIN"/>
    <property type="match status" value="1"/>
</dbReference>
<dbReference type="Gene3D" id="3.30.360.10">
    <property type="entry name" value="Dihydrodipicolinate Reductase, domain 2"/>
    <property type="match status" value="1"/>
</dbReference>
<feature type="domain" description="Gfo/Idh/MocA-like oxidoreductase bacterial type C-terminal" evidence="3">
    <location>
        <begin position="206"/>
        <end position="431"/>
    </location>
</feature>
<dbReference type="InterPro" id="IPR036291">
    <property type="entry name" value="NAD(P)-bd_dom_sf"/>
</dbReference>
<dbReference type="Gene3D" id="3.40.50.720">
    <property type="entry name" value="NAD(P)-binding Rossmann-like Domain"/>
    <property type="match status" value="1"/>
</dbReference>
<reference evidence="4 5" key="1">
    <citation type="journal article" date="2016" name="Nat. Commun.">
        <title>Thousands of microbial genomes shed light on interconnected biogeochemical processes in an aquifer system.</title>
        <authorList>
            <person name="Anantharaman K."/>
            <person name="Brown C.T."/>
            <person name="Hug L.A."/>
            <person name="Sharon I."/>
            <person name="Castelle C.J."/>
            <person name="Probst A.J."/>
            <person name="Thomas B.C."/>
            <person name="Singh A."/>
            <person name="Wilkins M.J."/>
            <person name="Karaoz U."/>
            <person name="Brodie E.L."/>
            <person name="Williams K.H."/>
            <person name="Hubbard S.S."/>
            <person name="Banfield J.F."/>
        </authorList>
    </citation>
    <scope>NUCLEOTIDE SEQUENCE [LARGE SCALE GENOMIC DNA]</scope>
</reference>
<proteinExistence type="predicted"/>
<name>A0A1F2WK55_9ACTN</name>
<accession>A0A1F2WK55</accession>
<dbReference type="GO" id="GO:0000166">
    <property type="term" value="F:nucleotide binding"/>
    <property type="evidence" value="ECO:0007669"/>
    <property type="project" value="InterPro"/>
</dbReference>
<dbReference type="PANTHER" id="PTHR43818">
    <property type="entry name" value="BCDNA.GH03377"/>
    <property type="match status" value="1"/>
</dbReference>
<gene>
    <name evidence="4" type="ORF">A2Y75_08140</name>
</gene>
<dbReference type="PROSITE" id="PS51318">
    <property type="entry name" value="TAT"/>
    <property type="match status" value="1"/>
</dbReference>
<dbReference type="InterPro" id="IPR000683">
    <property type="entry name" value="Gfo/Idh/MocA-like_OxRdtase_N"/>
</dbReference>
<dbReference type="SUPFAM" id="SSF51735">
    <property type="entry name" value="NAD(P)-binding Rossmann-fold domains"/>
    <property type="match status" value="1"/>
</dbReference>
<dbReference type="EMBL" id="MELK01000036">
    <property type="protein sequence ID" value="OFW57204.1"/>
    <property type="molecule type" value="Genomic_DNA"/>
</dbReference>
<organism evidence="4 5">
    <name type="scientific">Candidatus Solincola sediminis</name>
    <dbReference type="NCBI Taxonomy" id="1797199"/>
    <lineage>
        <taxon>Bacteria</taxon>
        <taxon>Bacillati</taxon>
        <taxon>Actinomycetota</taxon>
        <taxon>Candidatus Geothermincolia</taxon>
        <taxon>Candidatus Geothermincolales</taxon>
        <taxon>Candidatus Geothermincolaceae</taxon>
        <taxon>Candidatus Solincola</taxon>
    </lineage>
</organism>